<dbReference type="EMBL" id="BKAD01000028">
    <property type="protein sequence ID" value="GEP31357.1"/>
    <property type="molecule type" value="Genomic_DNA"/>
</dbReference>
<dbReference type="InterPro" id="IPR003838">
    <property type="entry name" value="ABC3_permease_C"/>
</dbReference>
<evidence type="ECO:0000256" key="6">
    <source>
        <dbReference type="ARBA" id="ARBA00023136"/>
    </source>
</evidence>
<name>A0A512LA48_9PROT</name>
<evidence type="ECO:0000256" key="2">
    <source>
        <dbReference type="ARBA" id="ARBA00005236"/>
    </source>
</evidence>
<comment type="caution">
    <text evidence="10">The sequence shown here is derived from an EMBL/GenBank/DDBJ whole genome shotgun (WGS) entry which is preliminary data.</text>
</comment>
<organism evidence="10 11">
    <name type="scientific">Sulfuriferula plumbiphila</name>
    <dbReference type="NCBI Taxonomy" id="171865"/>
    <lineage>
        <taxon>Bacteria</taxon>
        <taxon>Pseudomonadati</taxon>
        <taxon>Pseudomonadota</taxon>
        <taxon>Betaproteobacteria</taxon>
        <taxon>Nitrosomonadales</taxon>
        <taxon>Sulfuricellaceae</taxon>
        <taxon>Sulfuriferula</taxon>
    </lineage>
</organism>
<dbReference type="RefSeq" id="WP_223264595.1">
    <property type="nucleotide sequence ID" value="NZ_AP021884.1"/>
</dbReference>
<feature type="transmembrane region" description="Helical" evidence="7">
    <location>
        <begin position="294"/>
        <end position="312"/>
    </location>
</feature>
<dbReference type="PANTHER" id="PTHR30489:SF0">
    <property type="entry name" value="LIPOPROTEIN-RELEASING SYSTEM TRANSMEMBRANE PROTEIN LOLE"/>
    <property type="match status" value="1"/>
</dbReference>
<dbReference type="GO" id="GO:0044874">
    <property type="term" value="P:lipoprotein localization to outer membrane"/>
    <property type="evidence" value="ECO:0007669"/>
    <property type="project" value="TreeGrafter"/>
</dbReference>
<evidence type="ECO:0000313" key="11">
    <source>
        <dbReference type="Proteomes" id="UP000321337"/>
    </source>
</evidence>
<feature type="transmembrane region" description="Helical" evidence="7">
    <location>
        <begin position="333"/>
        <end position="366"/>
    </location>
</feature>
<dbReference type="InterPro" id="IPR051447">
    <property type="entry name" value="Lipoprotein-release_system"/>
</dbReference>
<protein>
    <submittedName>
        <fullName evidence="10">ABC transporter permease</fullName>
    </submittedName>
</protein>
<dbReference type="AlphaFoldDB" id="A0A512LA48"/>
<feature type="transmembrane region" description="Helical" evidence="7">
    <location>
        <begin position="39"/>
        <end position="64"/>
    </location>
</feature>
<evidence type="ECO:0000256" key="4">
    <source>
        <dbReference type="ARBA" id="ARBA00022692"/>
    </source>
</evidence>
<evidence type="ECO:0000256" key="3">
    <source>
        <dbReference type="ARBA" id="ARBA00022475"/>
    </source>
</evidence>
<sequence>MAGKLSCGSTFNNLAIVHTLAVDFRLALRNILRQRRRSFIAVVAIGFGVIAMMLSAGYIEWIFWANRERVAVNQLGHIQVARPGYHEDGQANPLAFLLPENAPALNVLEHIPGVKSVAPRLAFNGLVSHGENTLSFIGEGIDPAKDPSARNLAILDGHGLNANDPKGILMGAGLAANLGVKKGDTVVLLANTLSGGINAVEGRVRGLASTSMKEYDDTMLRVPIQMARTLLRTSGSHLWVVSLQHTEMTDEVMRRLNAEPALKSYEIVPWTKLADFYNKTVALFSRQMDIVKSIIALIIILSISNTMTMSVMERTVEIGTAMALGVRRQRILGLFLMEGSLLGAMGGVCGVMLGYLAASIISAIGIPMPPAPGMSRGFTAAIMITPTIIWEALLLALTTTLIASIYPAWRASRLVIVDALRHNR</sequence>
<comment type="subcellular location">
    <subcellularLocation>
        <location evidence="1">Cell membrane</location>
        <topology evidence="1">Multi-pass membrane protein</topology>
    </subcellularLocation>
</comment>
<dbReference type="Proteomes" id="UP000321337">
    <property type="component" value="Unassembled WGS sequence"/>
</dbReference>
<comment type="similarity">
    <text evidence="2">Belongs to the ABC-4 integral membrane protein family. LolC/E subfamily.</text>
</comment>
<dbReference type="Pfam" id="PF02687">
    <property type="entry name" value="FtsX"/>
    <property type="match status" value="1"/>
</dbReference>
<dbReference type="InterPro" id="IPR025857">
    <property type="entry name" value="MacB_PCD"/>
</dbReference>
<feature type="domain" description="ABC3 transporter permease C-terminal" evidence="8">
    <location>
        <begin position="294"/>
        <end position="414"/>
    </location>
</feature>
<gene>
    <name evidence="10" type="ORF">TPL01_24950</name>
</gene>
<dbReference type="PANTHER" id="PTHR30489">
    <property type="entry name" value="LIPOPROTEIN-RELEASING SYSTEM TRANSMEMBRANE PROTEIN LOLE"/>
    <property type="match status" value="1"/>
</dbReference>
<keyword evidence="6 7" id="KW-0472">Membrane</keyword>
<proteinExistence type="inferred from homology"/>
<keyword evidence="5 7" id="KW-1133">Transmembrane helix</keyword>
<dbReference type="Pfam" id="PF12704">
    <property type="entry name" value="MacB_PCD"/>
    <property type="match status" value="1"/>
</dbReference>
<reference evidence="10 11" key="1">
    <citation type="submission" date="2019-07" db="EMBL/GenBank/DDBJ databases">
        <title>Whole genome shotgun sequence of Thiobacillus plumbophilus NBRC 107929.</title>
        <authorList>
            <person name="Hosoyama A."/>
            <person name="Uohara A."/>
            <person name="Ohji S."/>
            <person name="Ichikawa N."/>
        </authorList>
    </citation>
    <scope>NUCLEOTIDE SEQUENCE [LARGE SCALE GENOMIC DNA]</scope>
    <source>
        <strain evidence="10 11">NBRC 107929</strain>
    </source>
</reference>
<feature type="transmembrane region" description="Helical" evidence="7">
    <location>
        <begin position="378"/>
        <end position="406"/>
    </location>
</feature>
<evidence type="ECO:0000259" key="8">
    <source>
        <dbReference type="Pfam" id="PF02687"/>
    </source>
</evidence>
<dbReference type="GO" id="GO:0098797">
    <property type="term" value="C:plasma membrane protein complex"/>
    <property type="evidence" value="ECO:0007669"/>
    <property type="project" value="TreeGrafter"/>
</dbReference>
<keyword evidence="11" id="KW-1185">Reference proteome</keyword>
<keyword evidence="4 7" id="KW-0812">Transmembrane</keyword>
<evidence type="ECO:0000256" key="1">
    <source>
        <dbReference type="ARBA" id="ARBA00004651"/>
    </source>
</evidence>
<evidence type="ECO:0000313" key="10">
    <source>
        <dbReference type="EMBL" id="GEP31357.1"/>
    </source>
</evidence>
<evidence type="ECO:0000259" key="9">
    <source>
        <dbReference type="Pfam" id="PF12704"/>
    </source>
</evidence>
<accession>A0A512LA48</accession>
<feature type="domain" description="MacB-like periplasmic core" evidence="9">
    <location>
        <begin position="38"/>
        <end position="258"/>
    </location>
</feature>
<evidence type="ECO:0000256" key="5">
    <source>
        <dbReference type="ARBA" id="ARBA00022989"/>
    </source>
</evidence>
<keyword evidence="3" id="KW-1003">Cell membrane</keyword>
<evidence type="ECO:0000256" key="7">
    <source>
        <dbReference type="SAM" id="Phobius"/>
    </source>
</evidence>